<evidence type="ECO:0000313" key="2">
    <source>
        <dbReference type="EMBL" id="VVD01419.1"/>
    </source>
</evidence>
<dbReference type="EMBL" id="FZQP02005332">
    <property type="protein sequence ID" value="VVD01419.1"/>
    <property type="molecule type" value="Genomic_DNA"/>
</dbReference>
<dbReference type="Proteomes" id="UP000324832">
    <property type="component" value="Unassembled WGS sequence"/>
</dbReference>
<reference evidence="2 3" key="1">
    <citation type="submission" date="2017-07" db="EMBL/GenBank/DDBJ databases">
        <authorList>
            <person name="Talla V."/>
            <person name="Backstrom N."/>
        </authorList>
    </citation>
    <scope>NUCLEOTIDE SEQUENCE [LARGE SCALE GENOMIC DNA]</scope>
</reference>
<feature type="transmembrane region" description="Helical" evidence="1">
    <location>
        <begin position="143"/>
        <end position="165"/>
    </location>
</feature>
<organism evidence="2 3">
    <name type="scientific">Leptidea sinapis</name>
    <dbReference type="NCBI Taxonomy" id="189913"/>
    <lineage>
        <taxon>Eukaryota</taxon>
        <taxon>Metazoa</taxon>
        <taxon>Ecdysozoa</taxon>
        <taxon>Arthropoda</taxon>
        <taxon>Hexapoda</taxon>
        <taxon>Insecta</taxon>
        <taxon>Pterygota</taxon>
        <taxon>Neoptera</taxon>
        <taxon>Endopterygota</taxon>
        <taxon>Lepidoptera</taxon>
        <taxon>Glossata</taxon>
        <taxon>Ditrysia</taxon>
        <taxon>Papilionoidea</taxon>
        <taxon>Pieridae</taxon>
        <taxon>Dismorphiinae</taxon>
        <taxon>Leptidea</taxon>
    </lineage>
</organism>
<keyword evidence="3" id="KW-1185">Reference proteome</keyword>
<keyword evidence="1" id="KW-1133">Transmembrane helix</keyword>
<evidence type="ECO:0000256" key="1">
    <source>
        <dbReference type="SAM" id="Phobius"/>
    </source>
</evidence>
<gene>
    <name evidence="2" type="ORF">LSINAPIS_LOCUS11840</name>
</gene>
<accession>A0A5E4QW99</accession>
<dbReference type="AlphaFoldDB" id="A0A5E4QW99"/>
<sequence>MRHHNVIPSELIINIKRPRCVTSRHVTVTRECPGGVADGGGVTAPPPARPSDTWNMHKHRSQSDISTMNTTLGQQQVTGIFVNIMEASYTDRIYTIVTKYKDEVNYKLLYVAFNSGARSSVNVRQVNWNGAGHWRRRTITDSFLYLPAIKMVAKMSSLCAVLFMIPNSSLVKVFFGTLSAVFSLQRQFKYGPKFNQSQI</sequence>
<evidence type="ECO:0000313" key="3">
    <source>
        <dbReference type="Proteomes" id="UP000324832"/>
    </source>
</evidence>
<proteinExistence type="predicted"/>
<name>A0A5E4QW99_9NEOP</name>
<keyword evidence="1" id="KW-0812">Transmembrane</keyword>
<keyword evidence="1" id="KW-0472">Membrane</keyword>
<protein>
    <submittedName>
        <fullName evidence="2">Uncharacterized protein</fullName>
    </submittedName>
</protein>